<proteinExistence type="predicted"/>
<feature type="region of interest" description="Disordered" evidence="1">
    <location>
        <begin position="565"/>
        <end position="598"/>
    </location>
</feature>
<reference evidence="2 3" key="1">
    <citation type="submission" date="2019-03" db="EMBL/GenBank/DDBJ databases">
        <title>Genomic Encyclopedia of Type Strains, Phase IV (KMG-IV): sequencing the most valuable type-strain genomes for metagenomic binning, comparative biology and taxonomic classification.</title>
        <authorList>
            <person name="Goeker M."/>
        </authorList>
    </citation>
    <scope>NUCLEOTIDE SEQUENCE [LARGE SCALE GENOMIC DNA]</scope>
    <source>
        <strain evidence="2 3">DSM 15505</strain>
    </source>
</reference>
<protein>
    <recommendedName>
        <fullName evidence="4">GTPase</fullName>
    </recommendedName>
</protein>
<dbReference type="RefSeq" id="WP_133735388.1">
    <property type="nucleotide sequence ID" value="NZ_SOAX01000002.1"/>
</dbReference>
<dbReference type="AlphaFoldDB" id="A0A4R7JXV8"/>
<dbReference type="OrthoDB" id="5724405at2"/>
<accession>A0A4R7JXV8</accession>
<comment type="caution">
    <text evidence="2">The sequence shown here is derived from an EMBL/GenBank/DDBJ whole genome shotgun (WGS) entry which is preliminary data.</text>
</comment>
<dbReference type="EMBL" id="SOAX01000002">
    <property type="protein sequence ID" value="TDT43312.1"/>
    <property type="molecule type" value="Genomic_DNA"/>
</dbReference>
<sequence length="598" mass="66775">MAGNRGQPDLTLPEQKLTSLSFCEANPRAFKAWVEGLPIANVGESARQLYHAIIELNQLEASPQLRMKLLGSLRPQVRFVCDQLAQHFLGRSIALTEKQRKVANLAQALQLHLANGYKLALSQIASQAQESKHRELVTKACHRALSGLSNTVVRASQLYCPSPARSWYEIHQIFRYALEHELTDYLVPDTTNQFRQETSIADAYKRLLLLGCCRPNQLRQKELADAYQLFECWTDHTELVQVGMDKALFIISLDQDGPPVYRNLMKTPLSSDHLGFDSTRLAEALARYPEARDSRKQDDDLPEIPIKINDALIMHLSQALGILTKRSFRRMPSSGKLQIALGMSALHYFCAGEIPFNRFVNSLDGGSDENIFLSTAQRRNDAWAGAFDAEKSESMVSPDTPINFRGAGGDIAGNEEHKRAYPWYEVNLENTSPGGYCINWNTDMPASLQTGEILGVREHEDHPWSIALIRWIRQVGKQGTQLGVELLAPGATACALRLDQKVGNSSEFLRGLLLPELNSIGQPATMLTPRMPFQAGNRVTLLREGQQQQAQLSRRVSTTSSISQFELKFRQPTPEPAAGRGPMGSGEEDDFDSLWHSL</sequence>
<gene>
    <name evidence="2" type="ORF">DES49_1126</name>
</gene>
<evidence type="ECO:0000256" key="1">
    <source>
        <dbReference type="SAM" id="MobiDB-lite"/>
    </source>
</evidence>
<evidence type="ECO:0008006" key="4">
    <source>
        <dbReference type="Google" id="ProtNLM"/>
    </source>
</evidence>
<organism evidence="2 3">
    <name type="scientific">Halospina denitrificans</name>
    <dbReference type="NCBI Taxonomy" id="332522"/>
    <lineage>
        <taxon>Bacteria</taxon>
        <taxon>Pseudomonadati</taxon>
        <taxon>Pseudomonadota</taxon>
        <taxon>Gammaproteobacteria</taxon>
        <taxon>Halospina</taxon>
    </lineage>
</organism>
<evidence type="ECO:0000313" key="2">
    <source>
        <dbReference type="EMBL" id="TDT43312.1"/>
    </source>
</evidence>
<name>A0A4R7JXV8_9GAMM</name>
<evidence type="ECO:0000313" key="3">
    <source>
        <dbReference type="Proteomes" id="UP000295830"/>
    </source>
</evidence>
<dbReference type="Proteomes" id="UP000295830">
    <property type="component" value="Unassembled WGS sequence"/>
</dbReference>
<keyword evidence="3" id="KW-1185">Reference proteome</keyword>